<name>A0A1F5WYQ8_9BACT</name>
<dbReference type="EMBL" id="MFID01000030">
    <property type="protein sequence ID" value="OGF80733.1"/>
    <property type="molecule type" value="Genomic_DNA"/>
</dbReference>
<sequence>MNRLTGFAAVIIAIFFFMVPKTYAEEFGGVGLRFFIVTTSNIDGSNERHMYYVDSTIPGTPAGDSDIGLGGQITEINGKEVDSKNPDSVRDAIRGPVGTEVKIKVFRQKWDTSEQIPMVHLDYKEYTFTRAVIKAPDLEK</sequence>
<evidence type="ECO:0000313" key="2">
    <source>
        <dbReference type="EMBL" id="OGF80733.1"/>
    </source>
</evidence>
<feature type="domain" description="PDZ" evidence="1">
    <location>
        <begin position="44"/>
        <end position="105"/>
    </location>
</feature>
<accession>A0A1F5WYQ8</accession>
<dbReference type="STRING" id="1798351.A2930_03665"/>
<proteinExistence type="predicted"/>
<organism evidence="2 3">
    <name type="scientific">Candidatus Giovannonibacteria bacterium RIFCSPLOWO2_01_FULL_45_34</name>
    <dbReference type="NCBI Taxonomy" id="1798351"/>
    <lineage>
        <taxon>Bacteria</taxon>
        <taxon>Candidatus Giovannoniibacteriota</taxon>
    </lineage>
</organism>
<dbReference type="GO" id="GO:0007165">
    <property type="term" value="P:signal transduction"/>
    <property type="evidence" value="ECO:0007669"/>
    <property type="project" value="TreeGrafter"/>
</dbReference>
<evidence type="ECO:0000313" key="3">
    <source>
        <dbReference type="Proteomes" id="UP000178114"/>
    </source>
</evidence>
<dbReference type="Gene3D" id="2.30.42.10">
    <property type="match status" value="1"/>
</dbReference>
<dbReference type="PANTHER" id="PTHR32060">
    <property type="entry name" value="TAIL-SPECIFIC PROTEASE"/>
    <property type="match status" value="1"/>
</dbReference>
<comment type="caution">
    <text evidence="2">The sequence shown here is derived from an EMBL/GenBank/DDBJ whole genome shotgun (WGS) entry which is preliminary data.</text>
</comment>
<dbReference type="InterPro" id="IPR001478">
    <property type="entry name" value="PDZ"/>
</dbReference>
<dbReference type="SUPFAM" id="SSF50156">
    <property type="entry name" value="PDZ domain-like"/>
    <property type="match status" value="1"/>
</dbReference>
<dbReference type="PANTHER" id="PTHR32060:SF30">
    <property type="entry name" value="CARBOXY-TERMINAL PROCESSING PROTEASE CTPA"/>
    <property type="match status" value="1"/>
</dbReference>
<gene>
    <name evidence="2" type="ORF">A2930_03665</name>
</gene>
<dbReference type="GO" id="GO:0030288">
    <property type="term" value="C:outer membrane-bounded periplasmic space"/>
    <property type="evidence" value="ECO:0007669"/>
    <property type="project" value="TreeGrafter"/>
</dbReference>
<dbReference type="GO" id="GO:0004175">
    <property type="term" value="F:endopeptidase activity"/>
    <property type="evidence" value="ECO:0007669"/>
    <property type="project" value="TreeGrafter"/>
</dbReference>
<dbReference type="AlphaFoldDB" id="A0A1F5WYQ8"/>
<dbReference type="Pfam" id="PF00595">
    <property type="entry name" value="PDZ"/>
    <property type="match status" value="1"/>
</dbReference>
<reference evidence="2 3" key="1">
    <citation type="journal article" date="2016" name="Nat. Commun.">
        <title>Thousands of microbial genomes shed light on interconnected biogeochemical processes in an aquifer system.</title>
        <authorList>
            <person name="Anantharaman K."/>
            <person name="Brown C.T."/>
            <person name="Hug L.A."/>
            <person name="Sharon I."/>
            <person name="Castelle C.J."/>
            <person name="Probst A.J."/>
            <person name="Thomas B.C."/>
            <person name="Singh A."/>
            <person name="Wilkins M.J."/>
            <person name="Karaoz U."/>
            <person name="Brodie E.L."/>
            <person name="Williams K.H."/>
            <person name="Hubbard S.S."/>
            <person name="Banfield J.F."/>
        </authorList>
    </citation>
    <scope>NUCLEOTIDE SEQUENCE [LARGE SCALE GENOMIC DNA]</scope>
</reference>
<evidence type="ECO:0000259" key="1">
    <source>
        <dbReference type="Pfam" id="PF00595"/>
    </source>
</evidence>
<protein>
    <recommendedName>
        <fullName evidence="1">PDZ domain-containing protein</fullName>
    </recommendedName>
</protein>
<dbReference type="InterPro" id="IPR036034">
    <property type="entry name" value="PDZ_sf"/>
</dbReference>
<dbReference type="Proteomes" id="UP000178114">
    <property type="component" value="Unassembled WGS sequence"/>
</dbReference>